<organism evidence="2 3">
    <name type="scientific">Aromia moschata</name>
    <dbReference type="NCBI Taxonomy" id="1265417"/>
    <lineage>
        <taxon>Eukaryota</taxon>
        <taxon>Metazoa</taxon>
        <taxon>Ecdysozoa</taxon>
        <taxon>Arthropoda</taxon>
        <taxon>Hexapoda</taxon>
        <taxon>Insecta</taxon>
        <taxon>Pterygota</taxon>
        <taxon>Neoptera</taxon>
        <taxon>Endopterygota</taxon>
        <taxon>Coleoptera</taxon>
        <taxon>Polyphaga</taxon>
        <taxon>Cucujiformia</taxon>
        <taxon>Chrysomeloidea</taxon>
        <taxon>Cerambycidae</taxon>
        <taxon>Cerambycinae</taxon>
        <taxon>Callichromatini</taxon>
        <taxon>Aromia</taxon>
    </lineage>
</organism>
<dbReference type="Pfam" id="PF10545">
    <property type="entry name" value="MADF_DNA_bdg"/>
    <property type="match status" value="1"/>
</dbReference>
<keyword evidence="3" id="KW-1185">Reference proteome</keyword>
<dbReference type="AlphaFoldDB" id="A0AAV8YGH3"/>
<evidence type="ECO:0000259" key="1">
    <source>
        <dbReference type="Pfam" id="PF10545"/>
    </source>
</evidence>
<comment type="caution">
    <text evidence="2">The sequence shown here is derived from an EMBL/GenBank/DDBJ whole genome shotgun (WGS) entry which is preliminary data.</text>
</comment>
<evidence type="ECO:0000313" key="2">
    <source>
        <dbReference type="EMBL" id="KAJ8949616.1"/>
    </source>
</evidence>
<name>A0AAV8YGH3_9CUCU</name>
<gene>
    <name evidence="2" type="ORF">NQ318_007378</name>
</gene>
<dbReference type="EMBL" id="JAPWTK010000114">
    <property type="protein sequence ID" value="KAJ8949616.1"/>
    <property type="molecule type" value="Genomic_DNA"/>
</dbReference>
<dbReference type="PANTHER" id="PTHR21505">
    <property type="entry name" value="MADF DOMAIN-CONTAINING PROTEIN-RELATED"/>
    <property type="match status" value="1"/>
</dbReference>
<reference evidence="2" key="1">
    <citation type="journal article" date="2023" name="Insect Mol. Biol.">
        <title>Genome sequencing provides insights into the evolution of gene families encoding plant cell wall-degrading enzymes in longhorned beetles.</title>
        <authorList>
            <person name="Shin N.R."/>
            <person name="Okamura Y."/>
            <person name="Kirsch R."/>
            <person name="Pauchet Y."/>
        </authorList>
    </citation>
    <scope>NUCLEOTIDE SEQUENCE</scope>
    <source>
        <strain evidence="2">AMC_N1</strain>
    </source>
</reference>
<evidence type="ECO:0000313" key="3">
    <source>
        <dbReference type="Proteomes" id="UP001162162"/>
    </source>
</evidence>
<dbReference type="InterPro" id="IPR006578">
    <property type="entry name" value="MADF-dom"/>
</dbReference>
<accession>A0AAV8YGH3</accession>
<proteinExistence type="predicted"/>
<protein>
    <recommendedName>
        <fullName evidence="1">MADF domain-containing protein</fullName>
    </recommendedName>
</protein>
<feature type="domain" description="MADF" evidence="1">
    <location>
        <begin position="11"/>
        <end position="66"/>
    </location>
</feature>
<dbReference type="PANTHER" id="PTHR21505:SF12">
    <property type="entry name" value="MADF DOMAIN-CONTAINING PROTEIN-RELATED"/>
    <property type="match status" value="1"/>
</dbReference>
<sequence length="74" mass="8982">MEWKNDKVLNLIELYRNRPVLWDCQIKKIDALTEIAVILQIQRDEIERKIKNLVCHFSRELKKEKECKKVRCGK</sequence>
<dbReference type="Proteomes" id="UP001162162">
    <property type="component" value="Unassembled WGS sequence"/>
</dbReference>